<dbReference type="Pfam" id="PF13830">
    <property type="entry name" value="DUF4192"/>
    <property type="match status" value="1"/>
</dbReference>
<reference evidence="1 2" key="1">
    <citation type="submission" date="2018-08" db="EMBL/GenBank/DDBJ databases">
        <title>Sequencing the genomes of 1000 actinobacteria strains.</title>
        <authorList>
            <person name="Klenk H.-P."/>
        </authorList>
    </citation>
    <scope>NUCLEOTIDE SEQUENCE [LARGE SCALE GENOMIC DNA]</scope>
    <source>
        <strain evidence="1 2">DSM 43927</strain>
    </source>
</reference>
<evidence type="ECO:0000313" key="2">
    <source>
        <dbReference type="Proteomes" id="UP000256661"/>
    </source>
</evidence>
<dbReference type="OrthoDB" id="3264463at2"/>
<sequence length="354" mass="38026">MDKPLTDPGAVTLTIRSPQDAIAAAPYIFGFHPAQSLVVLGFGGPSNLCAMRLDLPRPGSAAGRRDTTERLSALLTRNGCRQALLLGYGSPEQVTPLIDGARRVLAALGITVKDALRVHEGRWWSYLCTDPACCSPEGVPYDISSTVVAAEATLAGHVVYADRSELKDSIAPLDGPARRSMQEATRRAQARLLSWAATDPAPAEIQSHMLQEAVPLITDLTTRASHGADPPTDDEIAWLSLLLTNLRIRDEAWVRIDPDDPKPSVAFWRDVLRRVEAPYTPAPACLLAYAAYAAGDGSLANLALDRAAEADPTYTLTLLLREVLHAGIPPSKARLNMTPEDLSLAHSDQDPAPP</sequence>
<name>A0A3D9SM99_9ACTN</name>
<proteinExistence type="predicted"/>
<keyword evidence="2" id="KW-1185">Reference proteome</keyword>
<gene>
    <name evidence="1" type="ORF">DFJ69_0920</name>
</gene>
<dbReference type="InterPro" id="IPR025447">
    <property type="entry name" value="DUF4192"/>
</dbReference>
<dbReference type="AlphaFoldDB" id="A0A3D9SM99"/>
<dbReference type="RefSeq" id="WP_116021313.1">
    <property type="nucleotide sequence ID" value="NZ_QTTT01000001.1"/>
</dbReference>
<dbReference type="EMBL" id="QTTT01000001">
    <property type="protein sequence ID" value="REE95530.1"/>
    <property type="molecule type" value="Genomic_DNA"/>
</dbReference>
<accession>A0A3D9SM99</accession>
<comment type="caution">
    <text evidence="1">The sequence shown here is derived from an EMBL/GenBank/DDBJ whole genome shotgun (WGS) entry which is preliminary data.</text>
</comment>
<dbReference type="Proteomes" id="UP000256661">
    <property type="component" value="Unassembled WGS sequence"/>
</dbReference>
<protein>
    <submittedName>
        <fullName evidence="1">Uncharacterized protein DUF4192</fullName>
    </submittedName>
</protein>
<organism evidence="1 2">
    <name type="scientific">Thermomonospora umbrina</name>
    <dbReference type="NCBI Taxonomy" id="111806"/>
    <lineage>
        <taxon>Bacteria</taxon>
        <taxon>Bacillati</taxon>
        <taxon>Actinomycetota</taxon>
        <taxon>Actinomycetes</taxon>
        <taxon>Streptosporangiales</taxon>
        <taxon>Thermomonosporaceae</taxon>
        <taxon>Thermomonospora</taxon>
    </lineage>
</organism>
<evidence type="ECO:0000313" key="1">
    <source>
        <dbReference type="EMBL" id="REE95530.1"/>
    </source>
</evidence>